<keyword evidence="6" id="KW-0915">Sodium</keyword>
<keyword evidence="9" id="KW-0739">Sodium transport</keyword>
<feature type="transmembrane region" description="Helical" evidence="10">
    <location>
        <begin position="56"/>
        <end position="76"/>
    </location>
</feature>
<keyword evidence="2" id="KW-0813">Transport</keyword>
<name>A0ABN2PE24_9MICO</name>
<feature type="transmembrane region" description="Helical" evidence="10">
    <location>
        <begin position="208"/>
        <end position="225"/>
    </location>
</feature>
<dbReference type="Pfam" id="PF00999">
    <property type="entry name" value="Na_H_Exchanger"/>
    <property type="match status" value="1"/>
</dbReference>
<keyword evidence="13" id="KW-1185">Reference proteome</keyword>
<sequence length="547" mass="58234">MSIEVLLLIVIAVIVIVFASTFASRIGVAGPLVLVAVGVGISLIPAVPAFAVEPALILVGVLPPLLYSSAVSAPAIELRRDLRAIGGLAILLVIVSSVLLGLFFWWAIPGLGLPLGIALGAILSPTDAVATSIVRKQGVPRRVVTLLEGESLLNDATALVLLRTAIAATAAGFSFVATLGAFAWAVLSAVVIGAAAGFLALRLRMWTRNATASTAVGLVVPYLAYLPTDAVGGSGLVAAVVAGVVCGQGAVRWLTPEQRISDRMTWRTVEFILEGAVFLIMGLELWGIVSKNLAADEGLLRGLGIAAAAFVLLILVRGAYVVPMLSFHGARVRRATRRRLDPARAPSERRAGRIRADVDYFESSPLTWRHSVVVTWAGMRGVVTLAAAQTLPRDTPERELLIFIAFAVAAGSLLIQGLTLPAVARLVGLGTATTTALPRRVLRDVDRRLREAAHEAIGSRSLRRAHGTFSDEIYAHPPSRFLTVLDAPEEPSTRESLEFELAVIEVMRARLRQLAASGRYSTTVVRYIFDELDAYEISVKLHLESEG</sequence>
<evidence type="ECO:0000259" key="11">
    <source>
        <dbReference type="Pfam" id="PF00999"/>
    </source>
</evidence>
<comment type="subcellular location">
    <subcellularLocation>
        <location evidence="1">Cell membrane</location>
        <topology evidence="1">Multi-pass membrane protein</topology>
    </subcellularLocation>
</comment>
<feature type="transmembrane region" description="Helical" evidence="10">
    <location>
        <begin position="31"/>
        <end position="50"/>
    </location>
</feature>
<accession>A0ABN2PE24</accession>
<feature type="domain" description="Cation/H+ exchanger transmembrane" evidence="11">
    <location>
        <begin position="14"/>
        <end position="424"/>
    </location>
</feature>
<comment type="caution">
    <text evidence="12">The sequence shown here is derived from an EMBL/GenBank/DDBJ whole genome shotgun (WGS) entry which is preliminary data.</text>
</comment>
<evidence type="ECO:0000256" key="2">
    <source>
        <dbReference type="ARBA" id="ARBA00022448"/>
    </source>
</evidence>
<evidence type="ECO:0000256" key="9">
    <source>
        <dbReference type="ARBA" id="ARBA00023201"/>
    </source>
</evidence>
<dbReference type="EMBL" id="BAAAOF010000002">
    <property type="protein sequence ID" value="GAA1918698.1"/>
    <property type="molecule type" value="Genomic_DNA"/>
</dbReference>
<evidence type="ECO:0000313" key="13">
    <source>
        <dbReference type="Proteomes" id="UP001501343"/>
    </source>
</evidence>
<feature type="transmembrane region" description="Helical" evidence="10">
    <location>
        <begin position="6"/>
        <end position="24"/>
    </location>
</feature>
<keyword evidence="3" id="KW-1003">Cell membrane</keyword>
<evidence type="ECO:0000313" key="12">
    <source>
        <dbReference type="EMBL" id="GAA1918698.1"/>
    </source>
</evidence>
<protein>
    <submittedName>
        <fullName evidence="12">Sodium:proton antiporter</fullName>
    </submittedName>
</protein>
<keyword evidence="4 10" id="KW-0812">Transmembrane</keyword>
<evidence type="ECO:0000256" key="6">
    <source>
        <dbReference type="ARBA" id="ARBA00023053"/>
    </source>
</evidence>
<gene>
    <name evidence="12" type="ORF">GCM10009775_09070</name>
</gene>
<dbReference type="RefSeq" id="WP_248145873.1">
    <property type="nucleotide sequence ID" value="NZ_BAAAOF010000002.1"/>
</dbReference>
<feature type="transmembrane region" description="Helical" evidence="10">
    <location>
        <begin position="182"/>
        <end position="201"/>
    </location>
</feature>
<feature type="transmembrane region" description="Helical" evidence="10">
    <location>
        <begin position="114"/>
        <end position="135"/>
    </location>
</feature>
<evidence type="ECO:0000256" key="10">
    <source>
        <dbReference type="SAM" id="Phobius"/>
    </source>
</evidence>
<evidence type="ECO:0000256" key="5">
    <source>
        <dbReference type="ARBA" id="ARBA00022989"/>
    </source>
</evidence>
<dbReference type="InterPro" id="IPR018422">
    <property type="entry name" value="Cation/H_exchanger_CPA1"/>
</dbReference>
<keyword evidence="5 10" id="KW-1133">Transmembrane helix</keyword>
<feature type="transmembrane region" description="Helical" evidence="10">
    <location>
        <begin position="400"/>
        <end position="418"/>
    </location>
</feature>
<feature type="transmembrane region" description="Helical" evidence="10">
    <location>
        <begin position="301"/>
        <end position="327"/>
    </location>
</feature>
<evidence type="ECO:0000256" key="3">
    <source>
        <dbReference type="ARBA" id="ARBA00022475"/>
    </source>
</evidence>
<dbReference type="PANTHER" id="PTHR10110:SF86">
    <property type="entry name" value="SODIUM_HYDROGEN EXCHANGER 7"/>
    <property type="match status" value="1"/>
</dbReference>
<feature type="transmembrane region" description="Helical" evidence="10">
    <location>
        <begin position="231"/>
        <end position="251"/>
    </location>
</feature>
<feature type="transmembrane region" description="Helical" evidence="10">
    <location>
        <begin position="271"/>
        <end position="289"/>
    </location>
</feature>
<feature type="transmembrane region" description="Helical" evidence="10">
    <location>
        <begin position="156"/>
        <end position="176"/>
    </location>
</feature>
<feature type="transmembrane region" description="Helical" evidence="10">
    <location>
        <begin position="88"/>
        <end position="108"/>
    </location>
</feature>
<dbReference type="Gene3D" id="6.10.140.1330">
    <property type="match status" value="1"/>
</dbReference>
<proteinExistence type="predicted"/>
<evidence type="ECO:0000256" key="1">
    <source>
        <dbReference type="ARBA" id="ARBA00004651"/>
    </source>
</evidence>
<evidence type="ECO:0000256" key="4">
    <source>
        <dbReference type="ARBA" id="ARBA00022692"/>
    </source>
</evidence>
<keyword evidence="7" id="KW-0406">Ion transport</keyword>
<dbReference type="Proteomes" id="UP001501343">
    <property type="component" value="Unassembled WGS sequence"/>
</dbReference>
<evidence type="ECO:0000256" key="7">
    <source>
        <dbReference type="ARBA" id="ARBA00023065"/>
    </source>
</evidence>
<reference evidence="12 13" key="1">
    <citation type="journal article" date="2019" name="Int. J. Syst. Evol. Microbiol.">
        <title>The Global Catalogue of Microorganisms (GCM) 10K type strain sequencing project: providing services to taxonomists for standard genome sequencing and annotation.</title>
        <authorList>
            <consortium name="The Broad Institute Genomics Platform"/>
            <consortium name="The Broad Institute Genome Sequencing Center for Infectious Disease"/>
            <person name="Wu L."/>
            <person name="Ma J."/>
        </authorList>
    </citation>
    <scope>NUCLEOTIDE SEQUENCE [LARGE SCALE GENOMIC DNA]</scope>
    <source>
        <strain evidence="12 13">JCM 14900</strain>
    </source>
</reference>
<dbReference type="InterPro" id="IPR006153">
    <property type="entry name" value="Cation/H_exchanger_TM"/>
</dbReference>
<keyword evidence="8 10" id="KW-0472">Membrane</keyword>
<organism evidence="12 13">
    <name type="scientific">Microbacterium aoyamense</name>
    <dbReference type="NCBI Taxonomy" id="344166"/>
    <lineage>
        <taxon>Bacteria</taxon>
        <taxon>Bacillati</taxon>
        <taxon>Actinomycetota</taxon>
        <taxon>Actinomycetes</taxon>
        <taxon>Micrococcales</taxon>
        <taxon>Microbacteriaceae</taxon>
        <taxon>Microbacterium</taxon>
    </lineage>
</organism>
<evidence type="ECO:0000256" key="8">
    <source>
        <dbReference type="ARBA" id="ARBA00023136"/>
    </source>
</evidence>
<dbReference type="PANTHER" id="PTHR10110">
    <property type="entry name" value="SODIUM/HYDROGEN EXCHANGER"/>
    <property type="match status" value="1"/>
</dbReference>